<accession>A0A7L9RTB5</accession>
<dbReference type="Gene3D" id="2.50.20.10">
    <property type="entry name" value="Lipoprotein localisation LolA/LolB/LppX"/>
    <property type="match status" value="1"/>
</dbReference>
<feature type="signal peptide" evidence="2">
    <location>
        <begin position="1"/>
        <end position="25"/>
    </location>
</feature>
<dbReference type="AlphaFoldDB" id="A0A7L9RTB5"/>
<dbReference type="SUPFAM" id="SSF89392">
    <property type="entry name" value="Prokaryotic lipoproteins and lipoprotein localization factors"/>
    <property type="match status" value="1"/>
</dbReference>
<gene>
    <name evidence="3" type="primary">lolA</name>
    <name evidence="3" type="ORF">CPBP_00372</name>
</gene>
<dbReference type="InterPro" id="IPR004564">
    <property type="entry name" value="OM_lipoprot_carrier_LolA-like"/>
</dbReference>
<organism evidence="3 4">
    <name type="scientific">Candidatus Bodocaedibacter vickermanii</name>
    <dbReference type="NCBI Taxonomy" id="2741701"/>
    <lineage>
        <taxon>Bacteria</taxon>
        <taxon>Pseudomonadati</taxon>
        <taxon>Pseudomonadota</taxon>
        <taxon>Alphaproteobacteria</taxon>
        <taxon>Holosporales</taxon>
        <taxon>Candidatus Paracaedibacteraceae</taxon>
        <taxon>Candidatus Bodocaedibacter</taxon>
    </lineage>
</organism>
<evidence type="ECO:0000256" key="1">
    <source>
        <dbReference type="ARBA" id="ARBA00022729"/>
    </source>
</evidence>
<dbReference type="Proteomes" id="UP000594001">
    <property type="component" value="Chromosome"/>
</dbReference>
<dbReference type="CDD" id="cd16325">
    <property type="entry name" value="LolA"/>
    <property type="match status" value="1"/>
</dbReference>
<evidence type="ECO:0000313" key="4">
    <source>
        <dbReference type="Proteomes" id="UP000594001"/>
    </source>
</evidence>
<sequence>MLRRITKWMCVVVIGLTAVNAAATANDGKMDDATKKVLIKQVQNYLNSVRSLKARFSQSDPKSGNLYQGSLVLRRGGKIRVQYDLPYGLIMVGSGGELRYYDQKMDKVNSTSTDSTPLGTLLSDVVDFEKDMKVLDVRKAFGTIRMLVTKEGFGNGGYLVLVFSDNPIALRQWVVMDQKQNQINFSLINPVYNDSVEECNFDLNSVKKRL</sequence>
<keyword evidence="3" id="KW-0449">Lipoprotein</keyword>
<evidence type="ECO:0000256" key="2">
    <source>
        <dbReference type="SAM" id="SignalP"/>
    </source>
</evidence>
<evidence type="ECO:0000313" key="3">
    <source>
        <dbReference type="EMBL" id="QOL19608.1"/>
    </source>
</evidence>
<dbReference type="Pfam" id="PF03548">
    <property type="entry name" value="LolA"/>
    <property type="match status" value="1"/>
</dbReference>
<feature type="chain" id="PRO_5032300339" evidence="2">
    <location>
        <begin position="26"/>
        <end position="210"/>
    </location>
</feature>
<proteinExistence type="predicted"/>
<dbReference type="KEGG" id="pbal:CPBP_00372"/>
<protein>
    <submittedName>
        <fullName evidence="3">Outer-membrane lipoprotein carrier protein</fullName>
    </submittedName>
</protein>
<dbReference type="InterPro" id="IPR029046">
    <property type="entry name" value="LolA/LolB/LppX"/>
</dbReference>
<dbReference type="PANTHER" id="PTHR35869:SF1">
    <property type="entry name" value="OUTER-MEMBRANE LIPOPROTEIN CARRIER PROTEIN"/>
    <property type="match status" value="1"/>
</dbReference>
<reference evidence="3 4" key="1">
    <citation type="submission" date="2020-06" db="EMBL/GenBank/DDBJ databases">
        <title>The endosymbiont of the kinetoplastid Bodo saltans is a Paracaedibacter-like alpha-proteobacterium possessing a putative toxin-antitoxin system.</title>
        <authorList>
            <person name="Midha S."/>
            <person name="Rigden D.J."/>
            <person name="Siozios S."/>
            <person name="Hurst G.D.D."/>
            <person name="Jackson A.P."/>
        </authorList>
    </citation>
    <scope>NUCLEOTIDE SEQUENCE [LARGE SCALE GENOMIC DNA]</scope>
    <source>
        <strain evidence="3">Lake Konstanz</strain>
    </source>
</reference>
<name>A0A7L9RTB5_9PROT</name>
<keyword evidence="4" id="KW-1185">Reference proteome</keyword>
<dbReference type="RefSeq" id="WP_350332358.1">
    <property type="nucleotide sequence ID" value="NZ_CP054719.1"/>
</dbReference>
<dbReference type="PANTHER" id="PTHR35869">
    <property type="entry name" value="OUTER-MEMBRANE LIPOPROTEIN CARRIER PROTEIN"/>
    <property type="match status" value="1"/>
</dbReference>
<keyword evidence="1 2" id="KW-0732">Signal</keyword>
<dbReference type="EMBL" id="CP054719">
    <property type="protein sequence ID" value="QOL19608.1"/>
    <property type="molecule type" value="Genomic_DNA"/>
</dbReference>